<dbReference type="AlphaFoldDB" id="A7EVY3"/>
<dbReference type="Proteomes" id="UP000001312">
    <property type="component" value="Unassembled WGS sequence"/>
</dbReference>
<dbReference type="EMBL" id="CH476633">
    <property type="protein sequence ID" value="EDN93625.1"/>
    <property type="molecule type" value="Genomic_DNA"/>
</dbReference>
<dbReference type="KEGG" id="ssl:SS1G_09492"/>
<accession>A7EVY3</accession>
<evidence type="ECO:0000313" key="1">
    <source>
        <dbReference type="EMBL" id="EDN93625.1"/>
    </source>
</evidence>
<dbReference type="HOGENOM" id="CLU_3107828_0_0_1"/>
<gene>
    <name evidence="1" type="ORF">SS1G_09492</name>
</gene>
<name>A7EVY3_SCLS1</name>
<protein>
    <submittedName>
        <fullName evidence="1">Uncharacterized protein</fullName>
    </submittedName>
</protein>
<reference evidence="2" key="1">
    <citation type="journal article" date="2011" name="PLoS Genet.">
        <title>Genomic analysis of the necrotrophic fungal pathogens Sclerotinia sclerotiorum and Botrytis cinerea.</title>
        <authorList>
            <person name="Amselem J."/>
            <person name="Cuomo C.A."/>
            <person name="van Kan J.A."/>
            <person name="Viaud M."/>
            <person name="Benito E.P."/>
            <person name="Couloux A."/>
            <person name="Coutinho P.M."/>
            <person name="de Vries R.P."/>
            <person name="Dyer P.S."/>
            <person name="Fillinger S."/>
            <person name="Fournier E."/>
            <person name="Gout L."/>
            <person name="Hahn M."/>
            <person name="Kohn L."/>
            <person name="Lapalu N."/>
            <person name="Plummer K.M."/>
            <person name="Pradier J.M."/>
            <person name="Quevillon E."/>
            <person name="Sharon A."/>
            <person name="Simon A."/>
            <person name="ten Have A."/>
            <person name="Tudzynski B."/>
            <person name="Tudzynski P."/>
            <person name="Wincker P."/>
            <person name="Andrew M."/>
            <person name="Anthouard V."/>
            <person name="Beever R.E."/>
            <person name="Beffa R."/>
            <person name="Benoit I."/>
            <person name="Bouzid O."/>
            <person name="Brault B."/>
            <person name="Chen Z."/>
            <person name="Choquer M."/>
            <person name="Collemare J."/>
            <person name="Cotton P."/>
            <person name="Danchin E.G."/>
            <person name="Da Silva C."/>
            <person name="Gautier A."/>
            <person name="Giraud C."/>
            <person name="Giraud T."/>
            <person name="Gonzalez C."/>
            <person name="Grossetete S."/>
            <person name="Guldener U."/>
            <person name="Henrissat B."/>
            <person name="Howlett B.J."/>
            <person name="Kodira C."/>
            <person name="Kretschmer M."/>
            <person name="Lappartient A."/>
            <person name="Leroch M."/>
            <person name="Levis C."/>
            <person name="Mauceli E."/>
            <person name="Neuveglise C."/>
            <person name="Oeser B."/>
            <person name="Pearson M."/>
            <person name="Poulain J."/>
            <person name="Poussereau N."/>
            <person name="Quesneville H."/>
            <person name="Rascle C."/>
            <person name="Schumacher J."/>
            <person name="Segurens B."/>
            <person name="Sexton A."/>
            <person name="Silva E."/>
            <person name="Sirven C."/>
            <person name="Soanes D.M."/>
            <person name="Talbot N.J."/>
            <person name="Templeton M."/>
            <person name="Yandava C."/>
            <person name="Yarden O."/>
            <person name="Zeng Q."/>
            <person name="Rollins J.A."/>
            <person name="Lebrun M.H."/>
            <person name="Dickman M."/>
        </authorList>
    </citation>
    <scope>NUCLEOTIDE SEQUENCE [LARGE SCALE GENOMIC DNA]</scope>
    <source>
        <strain evidence="2">ATCC 18683 / 1980 / Ss-1</strain>
    </source>
</reference>
<dbReference type="RefSeq" id="XP_001589770.1">
    <property type="nucleotide sequence ID" value="XM_001589720.1"/>
</dbReference>
<proteinExistence type="predicted"/>
<organism evidence="1 2">
    <name type="scientific">Sclerotinia sclerotiorum (strain ATCC 18683 / 1980 / Ss-1)</name>
    <name type="common">White mold</name>
    <name type="synonym">Whetzelinia sclerotiorum</name>
    <dbReference type="NCBI Taxonomy" id="665079"/>
    <lineage>
        <taxon>Eukaryota</taxon>
        <taxon>Fungi</taxon>
        <taxon>Dikarya</taxon>
        <taxon>Ascomycota</taxon>
        <taxon>Pezizomycotina</taxon>
        <taxon>Leotiomycetes</taxon>
        <taxon>Helotiales</taxon>
        <taxon>Sclerotiniaceae</taxon>
        <taxon>Sclerotinia</taxon>
    </lineage>
</organism>
<dbReference type="InParanoid" id="A7EVY3"/>
<evidence type="ECO:0000313" key="2">
    <source>
        <dbReference type="Proteomes" id="UP000001312"/>
    </source>
</evidence>
<sequence length="51" mass="6080">MDRGMCNFRAFFAGFRRRENQSANYASPAKECMIKLVWPSGRRRFCLVAFW</sequence>
<keyword evidence="2" id="KW-1185">Reference proteome</keyword>
<dbReference type="GeneID" id="5485762"/>